<dbReference type="SMART" id="SM00353">
    <property type="entry name" value="HLH"/>
    <property type="match status" value="1"/>
</dbReference>
<keyword evidence="7" id="KW-1185">Reference proteome</keyword>
<sequence>MCPFVPTLAFDYPIELGIDNEAIDNYLNLDAIFLHNYLLSQAEDDNNDHVNLKLKQSKSPQSTSSADQFGAAITTITAARKTNHNASERDRRKKINVLYSSLRDLLPATDQMRRLSIPATVARVLKYIPELEQEVKDLTHMKEKLLSEMTVLQGNAGEIIQEEKPKIDTTKENLSTFSISVNKLSDKDMVIQISTFERISICEVLLLLEEDGYLLVDVTSFQSFGGWTFYNIHLSMEGMNVINYEKLNEELLSLIQKPKLKLKQKQQLYIL</sequence>
<dbReference type="GO" id="GO:0000977">
    <property type="term" value="F:RNA polymerase II transcription regulatory region sequence-specific DNA binding"/>
    <property type="evidence" value="ECO:0000318"/>
    <property type="project" value="GO_Central"/>
</dbReference>
<feature type="domain" description="BHLH" evidence="6">
    <location>
        <begin position="79"/>
        <end position="131"/>
    </location>
</feature>
<dbReference type="Pfam" id="PF00010">
    <property type="entry name" value="HLH"/>
    <property type="match status" value="1"/>
</dbReference>
<dbReference type="InterPro" id="IPR011598">
    <property type="entry name" value="bHLH_dom"/>
</dbReference>
<organism evidence="7 8">
    <name type="scientific">Spinacia oleracea</name>
    <name type="common">Spinach</name>
    <dbReference type="NCBI Taxonomy" id="3562"/>
    <lineage>
        <taxon>Eukaryota</taxon>
        <taxon>Viridiplantae</taxon>
        <taxon>Streptophyta</taxon>
        <taxon>Embryophyta</taxon>
        <taxon>Tracheophyta</taxon>
        <taxon>Spermatophyta</taxon>
        <taxon>Magnoliopsida</taxon>
        <taxon>eudicotyledons</taxon>
        <taxon>Gunneridae</taxon>
        <taxon>Pentapetalae</taxon>
        <taxon>Caryophyllales</taxon>
        <taxon>Chenopodiaceae</taxon>
        <taxon>Chenopodioideae</taxon>
        <taxon>Anserineae</taxon>
        <taxon>Spinacia</taxon>
    </lineage>
</organism>
<dbReference type="CDD" id="cd18914">
    <property type="entry name" value="bHLH_AtORG2_like"/>
    <property type="match status" value="1"/>
</dbReference>
<keyword evidence="5" id="KW-0539">Nucleus</keyword>
<evidence type="ECO:0000256" key="3">
    <source>
        <dbReference type="ARBA" id="ARBA00023125"/>
    </source>
</evidence>
<dbReference type="InterPro" id="IPR015660">
    <property type="entry name" value="MASH1/Ascl1a-like"/>
</dbReference>
<evidence type="ECO:0000313" key="7">
    <source>
        <dbReference type="Proteomes" id="UP000813463"/>
    </source>
</evidence>
<gene>
    <name evidence="8" type="primary">LOC110775050</name>
</gene>
<dbReference type="SUPFAM" id="SSF47459">
    <property type="entry name" value="HLH, helix-loop-helix DNA-binding domain"/>
    <property type="match status" value="1"/>
</dbReference>
<dbReference type="Gene3D" id="4.10.280.10">
    <property type="entry name" value="Helix-loop-helix DNA-binding domain"/>
    <property type="match status" value="1"/>
</dbReference>
<dbReference type="KEGG" id="soe:110775050"/>
<keyword evidence="3" id="KW-0238">DNA-binding</keyword>
<evidence type="ECO:0000259" key="6">
    <source>
        <dbReference type="PROSITE" id="PS50888"/>
    </source>
</evidence>
<reference evidence="8" key="2">
    <citation type="submission" date="2025-08" db="UniProtKB">
        <authorList>
            <consortium name="RefSeq"/>
        </authorList>
    </citation>
    <scope>IDENTIFICATION</scope>
    <source>
        <tissue evidence="8">Leaf</tissue>
    </source>
</reference>
<dbReference type="GO" id="GO:0090575">
    <property type="term" value="C:RNA polymerase II transcription regulator complex"/>
    <property type="evidence" value="ECO:0000318"/>
    <property type="project" value="GO_Central"/>
</dbReference>
<accession>A0A9R0JHR2</accession>
<keyword evidence="2" id="KW-0805">Transcription regulation</keyword>
<name>A0A9R0JHR2_SPIOL</name>
<comment type="subcellular location">
    <subcellularLocation>
        <location evidence="1">Nucleus</location>
    </subcellularLocation>
</comment>
<evidence type="ECO:0000313" key="8">
    <source>
        <dbReference type="RefSeq" id="XP_021835343.2"/>
    </source>
</evidence>
<dbReference type="GO" id="GO:0010106">
    <property type="term" value="P:cellular response to iron ion starvation"/>
    <property type="evidence" value="ECO:0007669"/>
    <property type="project" value="UniProtKB-ARBA"/>
</dbReference>
<keyword evidence="4" id="KW-0804">Transcription</keyword>
<dbReference type="GeneID" id="110775050"/>
<dbReference type="GO" id="GO:0006357">
    <property type="term" value="P:regulation of transcription by RNA polymerase II"/>
    <property type="evidence" value="ECO:0000318"/>
    <property type="project" value="GO_Central"/>
</dbReference>
<evidence type="ECO:0000256" key="2">
    <source>
        <dbReference type="ARBA" id="ARBA00023015"/>
    </source>
</evidence>
<dbReference type="PANTHER" id="PTHR13935:SF41">
    <property type="entry name" value="TRANSCRIPTION FACTOR ORG2-RELATED"/>
    <property type="match status" value="1"/>
</dbReference>
<evidence type="ECO:0000256" key="4">
    <source>
        <dbReference type="ARBA" id="ARBA00023163"/>
    </source>
</evidence>
<dbReference type="InterPro" id="IPR036638">
    <property type="entry name" value="HLH_DNA-bd_sf"/>
</dbReference>
<dbReference type="PANTHER" id="PTHR13935">
    <property type="entry name" value="ACHAETE-SCUTE TRANSCRIPTION FACTOR-RELATED"/>
    <property type="match status" value="1"/>
</dbReference>
<dbReference type="Proteomes" id="UP000813463">
    <property type="component" value="Chromosome 1"/>
</dbReference>
<dbReference type="AlphaFoldDB" id="A0A9R0JHR2"/>
<evidence type="ECO:0000256" key="5">
    <source>
        <dbReference type="ARBA" id="ARBA00023242"/>
    </source>
</evidence>
<dbReference type="RefSeq" id="XP_021835343.2">
    <property type="nucleotide sequence ID" value="XM_021979651.2"/>
</dbReference>
<protein>
    <submittedName>
        <fullName evidence="8">Transcription factor ORG2-like</fullName>
    </submittedName>
</protein>
<dbReference type="GO" id="GO:0000981">
    <property type="term" value="F:DNA-binding transcription factor activity, RNA polymerase II-specific"/>
    <property type="evidence" value="ECO:0000318"/>
    <property type="project" value="GO_Central"/>
</dbReference>
<evidence type="ECO:0000256" key="1">
    <source>
        <dbReference type="ARBA" id="ARBA00004123"/>
    </source>
</evidence>
<dbReference type="PROSITE" id="PS50888">
    <property type="entry name" value="BHLH"/>
    <property type="match status" value="1"/>
</dbReference>
<dbReference type="GO" id="GO:0046983">
    <property type="term" value="F:protein dimerization activity"/>
    <property type="evidence" value="ECO:0007669"/>
    <property type="project" value="InterPro"/>
</dbReference>
<proteinExistence type="predicted"/>
<reference evidence="7" key="1">
    <citation type="journal article" date="2021" name="Nat. Commun.">
        <title>Genomic analyses provide insights into spinach domestication and the genetic basis of agronomic traits.</title>
        <authorList>
            <person name="Cai X."/>
            <person name="Sun X."/>
            <person name="Xu C."/>
            <person name="Sun H."/>
            <person name="Wang X."/>
            <person name="Ge C."/>
            <person name="Zhang Z."/>
            <person name="Wang Q."/>
            <person name="Fei Z."/>
            <person name="Jiao C."/>
            <person name="Wang Q."/>
        </authorList>
    </citation>
    <scope>NUCLEOTIDE SEQUENCE [LARGE SCALE GENOMIC DNA]</scope>
    <source>
        <strain evidence="7">cv. Varoflay</strain>
    </source>
</reference>